<organism evidence="2 3">
    <name type="scientific">Hordeum vulgare subsp. vulgare</name>
    <name type="common">Domesticated barley</name>
    <dbReference type="NCBI Taxonomy" id="112509"/>
    <lineage>
        <taxon>Eukaryota</taxon>
        <taxon>Viridiplantae</taxon>
        <taxon>Streptophyta</taxon>
        <taxon>Embryophyta</taxon>
        <taxon>Tracheophyta</taxon>
        <taxon>Spermatophyta</taxon>
        <taxon>Magnoliopsida</taxon>
        <taxon>Liliopsida</taxon>
        <taxon>Poales</taxon>
        <taxon>Poaceae</taxon>
        <taxon>BOP clade</taxon>
        <taxon>Pooideae</taxon>
        <taxon>Triticodae</taxon>
        <taxon>Triticeae</taxon>
        <taxon>Hordeinae</taxon>
        <taxon>Hordeum</taxon>
    </lineage>
</organism>
<dbReference type="SUPFAM" id="SSF56672">
    <property type="entry name" value="DNA/RNA polymerases"/>
    <property type="match status" value="1"/>
</dbReference>
<dbReference type="Gramene" id="HORVU.MOREX.r3.7HG0699240.1">
    <property type="protein sequence ID" value="HORVU.MOREX.r3.7HG0699240.1.CDS1"/>
    <property type="gene ID" value="HORVU.MOREX.r3.7HG0699240"/>
</dbReference>
<dbReference type="PANTHER" id="PTHR19446">
    <property type="entry name" value="REVERSE TRANSCRIPTASES"/>
    <property type="match status" value="1"/>
</dbReference>
<sequence>MRLPAHKAPGPDGFTTEFLRACWSTVRQDFLDVFQQLFELRGRGFASLNQAMLSLLPKRAGANALNDFRPISLIHLVAKIFAKVLSLRLAPKLDGLVSKSQNAFITGRSLHDNFILVKHSARLLHQLGAPRILLKLDLARAFDSLSWPFLFEVLRGYGFGSRFLEWIAILLSSASTRVLMNGEPGPPIWHRRELRQGDPLSPQLFVLAVDTLGRLIRRAIEVGVLARLHPARAIPAVSLYADDVVLFCHCSAHDTRVVREILKLSGSASGLMVNYTKSMATLLHCDDDTATTAIANLGCPITQLPLTYLGIPLTLRRPSAAQLQPLVDRIADRLPTWKAGLMNKPGRLALVKSILGAIPVHQLLAYAPPRKTLRQIEKIERGFLWVGRRAANGGQCHVN</sequence>
<accession>A0A8I7BEJ4</accession>
<dbReference type="InterPro" id="IPR043502">
    <property type="entry name" value="DNA/RNA_pol_sf"/>
</dbReference>
<evidence type="ECO:0000313" key="2">
    <source>
        <dbReference type="EnsemblPlants" id="HORVU.MOREX.r3.7HG0699240.1.CDS1"/>
    </source>
</evidence>
<protein>
    <recommendedName>
        <fullName evidence="1">Reverse transcriptase domain-containing protein</fullName>
    </recommendedName>
</protein>
<evidence type="ECO:0000313" key="3">
    <source>
        <dbReference type="Proteomes" id="UP000011116"/>
    </source>
</evidence>
<reference evidence="2" key="3">
    <citation type="submission" date="2022-01" db="UniProtKB">
        <authorList>
            <consortium name="EnsemblPlants"/>
        </authorList>
    </citation>
    <scope>IDENTIFICATION</scope>
    <source>
        <strain evidence="2">subsp. vulgare</strain>
    </source>
</reference>
<dbReference type="CDD" id="cd01650">
    <property type="entry name" value="RT_nLTR_like"/>
    <property type="match status" value="1"/>
</dbReference>
<name>A0A8I7BEJ4_HORVV</name>
<proteinExistence type="predicted"/>
<dbReference type="EnsemblPlants" id="HORVU.MOREX.r3.7HG0699240.1">
    <property type="protein sequence ID" value="HORVU.MOREX.r3.7HG0699240.1.CDS1"/>
    <property type="gene ID" value="HORVU.MOREX.r3.7HG0699240"/>
</dbReference>
<keyword evidence="3" id="KW-1185">Reference proteome</keyword>
<dbReference type="SMR" id="A0A8I7BEJ4"/>
<evidence type="ECO:0000259" key="1">
    <source>
        <dbReference type="PROSITE" id="PS50878"/>
    </source>
</evidence>
<dbReference type="Proteomes" id="UP000011116">
    <property type="component" value="Chromosome 7H"/>
</dbReference>
<dbReference type="PROSITE" id="PS50878">
    <property type="entry name" value="RT_POL"/>
    <property type="match status" value="1"/>
</dbReference>
<dbReference type="Pfam" id="PF00078">
    <property type="entry name" value="RVT_1"/>
    <property type="match status" value="1"/>
</dbReference>
<reference evidence="3" key="1">
    <citation type="journal article" date="2012" name="Nature">
        <title>A physical, genetic and functional sequence assembly of the barley genome.</title>
        <authorList>
            <consortium name="The International Barley Genome Sequencing Consortium"/>
            <person name="Mayer K.F."/>
            <person name="Waugh R."/>
            <person name="Brown J.W."/>
            <person name="Schulman A."/>
            <person name="Langridge P."/>
            <person name="Platzer M."/>
            <person name="Fincher G.B."/>
            <person name="Muehlbauer G.J."/>
            <person name="Sato K."/>
            <person name="Close T.J."/>
            <person name="Wise R.P."/>
            <person name="Stein N."/>
        </authorList>
    </citation>
    <scope>NUCLEOTIDE SEQUENCE [LARGE SCALE GENOMIC DNA]</scope>
    <source>
        <strain evidence="3">cv. Morex</strain>
    </source>
</reference>
<feature type="domain" description="Reverse transcriptase" evidence="1">
    <location>
        <begin position="37"/>
        <end position="313"/>
    </location>
</feature>
<dbReference type="AlphaFoldDB" id="A0A8I7BEJ4"/>
<dbReference type="InterPro" id="IPR000477">
    <property type="entry name" value="RT_dom"/>
</dbReference>
<reference evidence="2" key="2">
    <citation type="submission" date="2020-10" db="EMBL/GenBank/DDBJ databases">
        <authorList>
            <person name="Scholz U."/>
            <person name="Mascher M."/>
            <person name="Fiebig A."/>
        </authorList>
    </citation>
    <scope>NUCLEOTIDE SEQUENCE [LARGE SCALE GENOMIC DNA]</scope>
    <source>
        <strain evidence="2">cv. Morex</strain>
    </source>
</reference>